<evidence type="ECO:0000256" key="11">
    <source>
        <dbReference type="PIRSR" id="PIRSR605478-2"/>
    </source>
</evidence>
<evidence type="ECO:0000256" key="4">
    <source>
        <dbReference type="ARBA" id="ARBA00022679"/>
    </source>
</evidence>
<dbReference type="NCBIfam" id="TIGR00232">
    <property type="entry name" value="tktlase_bact"/>
    <property type="match status" value="1"/>
</dbReference>
<comment type="caution">
    <text evidence="17">The sequence shown here is derived from an EMBL/GenBank/DDBJ whole genome shotgun (WGS) entry which is preliminary data.</text>
</comment>
<feature type="binding site" evidence="11">
    <location>
        <position position="518"/>
    </location>
    <ligand>
        <name>substrate</name>
    </ligand>
</feature>
<evidence type="ECO:0000256" key="3">
    <source>
        <dbReference type="ARBA" id="ARBA00013152"/>
    </source>
</evidence>
<protein>
    <recommendedName>
        <fullName evidence="3 9">Transketolase</fullName>
        <ecNumber evidence="3 9">2.2.1.1</ecNumber>
    </recommendedName>
</protein>
<dbReference type="InterPro" id="IPR005474">
    <property type="entry name" value="Transketolase_N"/>
</dbReference>
<reference evidence="17 18" key="1">
    <citation type="submission" date="2017-10" db="EMBL/GenBank/DDBJ databases">
        <title>Novel microbial diversity and functional potential in the marine mammal oral microbiome.</title>
        <authorList>
            <person name="Dudek N.K."/>
            <person name="Sun C.L."/>
            <person name="Burstein D."/>
            <person name="Kantor R.S."/>
            <person name="Aliaga Goltsman D.S."/>
            <person name="Bik E.M."/>
            <person name="Thomas B.C."/>
            <person name="Banfield J.F."/>
            <person name="Relman D.A."/>
        </authorList>
    </citation>
    <scope>NUCLEOTIDE SEQUENCE [LARGE SCALE GENOMIC DNA]</scope>
    <source>
        <strain evidence="17">DOLJORAL78_47_16</strain>
    </source>
</reference>
<evidence type="ECO:0000256" key="7">
    <source>
        <dbReference type="ARBA" id="ARBA00023052"/>
    </source>
</evidence>
<dbReference type="Proteomes" id="UP000230821">
    <property type="component" value="Unassembled WGS sequence"/>
</dbReference>
<feature type="binding site" evidence="11">
    <location>
        <position position="459"/>
    </location>
    <ligand>
        <name>substrate</name>
    </ligand>
</feature>
<comment type="cofactor">
    <cofactor evidence="15">
        <name>Mg(2+)</name>
        <dbReference type="ChEBI" id="CHEBI:18420"/>
    </cofactor>
    <cofactor evidence="15">
        <name>Ca(2+)</name>
        <dbReference type="ChEBI" id="CHEBI:29108"/>
    </cofactor>
    <cofactor evidence="15">
        <name>Mn(2+)</name>
        <dbReference type="ChEBI" id="CHEBI:29035"/>
    </cofactor>
    <cofactor evidence="15">
        <name>Co(2+)</name>
        <dbReference type="ChEBI" id="CHEBI:48828"/>
    </cofactor>
    <text evidence="15">Binds 1 Mg(2+) ion per subunit. Can also utilize other divalent metal cations, such as Ca(2+), Mn(2+) and Co(2+).</text>
</comment>
<dbReference type="PROSITE" id="PS00802">
    <property type="entry name" value="TRANSKETOLASE_2"/>
    <property type="match status" value="1"/>
</dbReference>
<dbReference type="PANTHER" id="PTHR43522:SF2">
    <property type="entry name" value="TRANSKETOLASE 1-RELATED"/>
    <property type="match status" value="1"/>
</dbReference>
<comment type="cofactor">
    <cofactor evidence="13">
        <name>Mg(2+)</name>
        <dbReference type="ChEBI" id="CHEBI:18420"/>
    </cofactor>
    <text evidence="13">Binds 1 Mg(2+) ion per subunit. Can also utilize other divalent metal cations, such as Ca(2+), Mn(2+) and Co(2+).</text>
</comment>
<keyword evidence="7 12" id="KW-0786">Thiamine pyrophosphate</keyword>
<dbReference type="FunFam" id="3.40.50.970:FF:000004">
    <property type="entry name" value="Transketolase"/>
    <property type="match status" value="1"/>
</dbReference>
<dbReference type="FunFam" id="3.40.50.920:FF:000003">
    <property type="entry name" value="Transketolase"/>
    <property type="match status" value="1"/>
</dbReference>
<dbReference type="AlphaFoldDB" id="A0A2G6KGQ2"/>
<feature type="binding site" evidence="12">
    <location>
        <position position="67"/>
    </location>
    <ligand>
        <name>thiamine diphosphate</name>
        <dbReference type="ChEBI" id="CHEBI:58937"/>
    </ligand>
</feature>
<name>A0A2G6KGQ2_9BACT</name>
<dbReference type="PANTHER" id="PTHR43522">
    <property type="entry name" value="TRANSKETOLASE"/>
    <property type="match status" value="1"/>
</dbReference>
<feature type="binding site" evidence="13">
    <location>
        <position position="186"/>
    </location>
    <ligand>
        <name>Mg(2+)</name>
        <dbReference type="ChEBI" id="CHEBI:18420"/>
    </ligand>
</feature>
<evidence type="ECO:0000256" key="10">
    <source>
        <dbReference type="PIRSR" id="PIRSR605478-1"/>
    </source>
</evidence>
<dbReference type="InterPro" id="IPR033247">
    <property type="entry name" value="Transketolase_fam"/>
</dbReference>
<feature type="binding site" evidence="12">
    <location>
        <position position="186"/>
    </location>
    <ligand>
        <name>thiamine diphosphate</name>
        <dbReference type="ChEBI" id="CHEBI:58937"/>
    </ligand>
</feature>
<dbReference type="EC" id="2.2.1.1" evidence="3 9"/>
<evidence type="ECO:0000313" key="18">
    <source>
        <dbReference type="Proteomes" id="UP000230821"/>
    </source>
</evidence>
<dbReference type="GO" id="GO:0004802">
    <property type="term" value="F:transketolase activity"/>
    <property type="evidence" value="ECO:0007669"/>
    <property type="project" value="UniProtKB-UniRule"/>
</dbReference>
<dbReference type="SUPFAM" id="SSF52518">
    <property type="entry name" value="Thiamin diphosphate-binding fold (THDP-binding)"/>
    <property type="match status" value="2"/>
</dbReference>
<dbReference type="GO" id="GO:0005829">
    <property type="term" value="C:cytosol"/>
    <property type="evidence" value="ECO:0007669"/>
    <property type="project" value="TreeGrafter"/>
</dbReference>
<feature type="binding site" evidence="12">
    <location>
        <position position="157"/>
    </location>
    <ligand>
        <name>thiamine diphosphate</name>
        <dbReference type="ChEBI" id="CHEBI:58937"/>
    </ligand>
</feature>
<dbReference type="EMBL" id="PDSK01000083">
    <property type="protein sequence ID" value="PIE34570.1"/>
    <property type="molecule type" value="Genomic_DNA"/>
</dbReference>
<dbReference type="FunFam" id="3.40.50.970:FF:000003">
    <property type="entry name" value="Transketolase"/>
    <property type="match status" value="1"/>
</dbReference>
<dbReference type="GO" id="GO:0006098">
    <property type="term" value="P:pentose-phosphate shunt"/>
    <property type="evidence" value="ECO:0007669"/>
    <property type="project" value="TreeGrafter"/>
</dbReference>
<comment type="subunit">
    <text evidence="2 15">Homodimer.</text>
</comment>
<feature type="binding site" evidence="11">
    <location>
        <position position="467"/>
    </location>
    <ligand>
        <name>substrate</name>
    </ligand>
</feature>
<feature type="binding site" evidence="13">
    <location>
        <position position="156"/>
    </location>
    <ligand>
        <name>Mg(2+)</name>
        <dbReference type="ChEBI" id="CHEBI:18420"/>
    </ligand>
</feature>
<dbReference type="Pfam" id="PF02779">
    <property type="entry name" value="Transket_pyr"/>
    <property type="match status" value="1"/>
</dbReference>
<dbReference type="Pfam" id="PF00456">
    <property type="entry name" value="Transketolase_N"/>
    <property type="match status" value="1"/>
</dbReference>
<dbReference type="Gene3D" id="3.40.50.920">
    <property type="match status" value="1"/>
</dbReference>
<evidence type="ECO:0000256" key="8">
    <source>
        <dbReference type="ARBA" id="ARBA00049473"/>
    </source>
</evidence>
<dbReference type="InterPro" id="IPR020826">
    <property type="entry name" value="Transketolase_BS"/>
</dbReference>
<feature type="domain" description="Transketolase-like pyrimidine-binding" evidence="16">
    <location>
        <begin position="353"/>
        <end position="523"/>
    </location>
</feature>
<comment type="cofactor">
    <cofactor evidence="12">
        <name>thiamine diphosphate</name>
        <dbReference type="ChEBI" id="CHEBI:58937"/>
    </cofactor>
    <text evidence="12">Binds 1 thiamine pyrophosphate per subunit. During the reaction, the substrate forms a covalent intermediate with the cofactor.</text>
</comment>
<dbReference type="InterPro" id="IPR049557">
    <property type="entry name" value="Transketolase_CS"/>
</dbReference>
<evidence type="ECO:0000313" key="17">
    <source>
        <dbReference type="EMBL" id="PIE34570.1"/>
    </source>
</evidence>
<dbReference type="InterPro" id="IPR055152">
    <property type="entry name" value="Transketolase-like_C_2"/>
</dbReference>
<keyword evidence="4 15" id="KW-0808">Transferase</keyword>
<proteinExistence type="inferred from homology"/>
<keyword evidence="6 13" id="KW-0460">Magnesium</keyword>
<feature type="binding site" evidence="11">
    <location>
        <position position="471"/>
    </location>
    <ligand>
        <name>substrate</name>
    </ligand>
</feature>
<feature type="active site" description="Proton donor" evidence="10">
    <location>
        <position position="410"/>
    </location>
</feature>
<feature type="binding site" evidence="13">
    <location>
        <position position="188"/>
    </location>
    <ligand>
        <name>Mg(2+)</name>
        <dbReference type="ChEBI" id="CHEBI:18420"/>
    </ligand>
</feature>
<organism evidence="17 18">
    <name type="scientific">candidate division KSB3 bacterium</name>
    <dbReference type="NCBI Taxonomy" id="2044937"/>
    <lineage>
        <taxon>Bacteria</taxon>
        <taxon>candidate division KSB3</taxon>
    </lineage>
</organism>
<dbReference type="SMART" id="SM00861">
    <property type="entry name" value="Transket_pyr"/>
    <property type="match status" value="1"/>
</dbReference>
<evidence type="ECO:0000256" key="1">
    <source>
        <dbReference type="ARBA" id="ARBA00007131"/>
    </source>
</evidence>
<comment type="similarity">
    <text evidence="1 15">Belongs to the transketolase family.</text>
</comment>
<evidence type="ECO:0000256" key="5">
    <source>
        <dbReference type="ARBA" id="ARBA00022723"/>
    </source>
</evidence>
<comment type="function">
    <text evidence="15">Catalyzes the transfer of a two-carbon ketol group from a ketose donor to an aldose acceptor, via a covalent intermediate with the cofactor thiamine pyrophosphate.</text>
</comment>
<dbReference type="InterPro" id="IPR005475">
    <property type="entry name" value="Transketolase-like_Pyr-bd"/>
</dbReference>
<evidence type="ECO:0000256" key="14">
    <source>
        <dbReference type="PIRSR" id="PIRSR605478-5"/>
    </source>
</evidence>
<feature type="binding site" evidence="12">
    <location>
        <position position="262"/>
    </location>
    <ligand>
        <name>thiamine diphosphate</name>
        <dbReference type="ChEBI" id="CHEBI:58937"/>
    </ligand>
</feature>
<evidence type="ECO:0000259" key="16">
    <source>
        <dbReference type="SMART" id="SM00861"/>
    </source>
</evidence>
<feature type="site" description="Important for catalytic activity" evidence="14">
    <location>
        <position position="27"/>
    </location>
</feature>
<evidence type="ECO:0000256" key="12">
    <source>
        <dbReference type="PIRSR" id="PIRSR605478-3"/>
    </source>
</evidence>
<keyword evidence="5 13" id="KW-0479">Metal-binding</keyword>
<feature type="site" description="Important for catalytic activity" evidence="14">
    <location>
        <position position="262"/>
    </location>
</feature>
<accession>A0A2G6KGQ2</accession>
<evidence type="ECO:0000256" key="13">
    <source>
        <dbReference type="PIRSR" id="PIRSR605478-4"/>
    </source>
</evidence>
<feature type="binding site" evidence="11">
    <location>
        <position position="262"/>
    </location>
    <ligand>
        <name>substrate</name>
    </ligand>
</feature>
<evidence type="ECO:0000256" key="6">
    <source>
        <dbReference type="ARBA" id="ARBA00022842"/>
    </source>
</evidence>
<sequence length="664" mass="71790">MKELDNLCINTIRTLSMDGVQKANSGHPGAPMGIAPMAYTLWMRFMKHNPKNPAWPDRDRFILSGGHASMLIYSLLHLTGYDLSLDDLKQFRQWGSKTPGHPEYGVTPGLEATTGPLGQGISMAVGMAIAERMLAARFNRPDHTIVDHYTYAIAGDGDLMEGVSAEACSLAGHLKLGKLICLYDDNSITIDGSTDLAFTEDVAKRYEAYGWHVRKVEHGDDPQVIASAIEAAQKETDRPSLLCVKTHIAHGSPNKQDTAGAHGSPLGDEEIKLTREALGWPSQEPFFIPEDALKQFRTCLDNGAKAEKEWNDAFAAYAEANPDLAKEWEQFVSGDLPEGWEASLPEFPVDKAPATRAASGQILNAIADVIPALVSGSADLAPSNNTYLKDRGDFSAQNPSGRNIRYGVREHAMGAVMNGLALHGFIPYGGTFLVFADYLRPTIRLAALMEQRVVYVLTHDSIGLGEDGPTHQPVEHLASLRGMPNVVVFRPAEATETAAAWKVALERKDGPTVLALSRQGLPILDRSQYPAASMVEKGAYVLSDAKDGKPELIVIATGSEVSLALEAQKVLEAKGTATRVVSMPSWELFDAQPQAYKDDVLPVEITARLAIEAGSPMGWEKYVGLKGDILGVSTFGASAPASLVMKEFGFTVENVVEKATKLLV</sequence>
<feature type="binding site" evidence="12">
    <location>
        <position position="435"/>
    </location>
    <ligand>
        <name>thiamine diphosphate</name>
        <dbReference type="ChEBI" id="CHEBI:58937"/>
    </ligand>
</feature>
<feature type="binding site" evidence="11">
    <location>
        <position position="356"/>
    </location>
    <ligand>
        <name>substrate</name>
    </ligand>
</feature>
<dbReference type="CDD" id="cd07033">
    <property type="entry name" value="TPP_PYR_DXS_TK_like"/>
    <property type="match status" value="1"/>
</dbReference>
<dbReference type="InterPro" id="IPR005478">
    <property type="entry name" value="Transketolase_bac-like"/>
</dbReference>
<evidence type="ECO:0000256" key="2">
    <source>
        <dbReference type="ARBA" id="ARBA00011738"/>
    </source>
</evidence>
<dbReference type="SUPFAM" id="SSF52922">
    <property type="entry name" value="TK C-terminal domain-like"/>
    <property type="match status" value="1"/>
</dbReference>
<evidence type="ECO:0000256" key="15">
    <source>
        <dbReference type="RuleBase" id="RU004996"/>
    </source>
</evidence>
<feature type="binding site" evidence="12">
    <location>
        <begin position="115"/>
        <end position="117"/>
    </location>
    <ligand>
        <name>thiamine diphosphate</name>
        <dbReference type="ChEBI" id="CHEBI:58937"/>
    </ligand>
</feature>
<feature type="binding site" evidence="11">
    <location>
        <position position="27"/>
    </location>
    <ligand>
        <name>substrate</name>
    </ligand>
</feature>
<gene>
    <name evidence="17" type="primary">tkt</name>
    <name evidence="17" type="ORF">CSA56_07400</name>
</gene>
<feature type="binding site" evidence="11">
    <location>
        <position position="383"/>
    </location>
    <ligand>
        <name>substrate</name>
    </ligand>
</feature>
<dbReference type="Pfam" id="PF22613">
    <property type="entry name" value="Transketolase_C_1"/>
    <property type="match status" value="1"/>
</dbReference>
<dbReference type="CDD" id="cd02012">
    <property type="entry name" value="TPP_TK"/>
    <property type="match status" value="1"/>
</dbReference>
<evidence type="ECO:0000256" key="9">
    <source>
        <dbReference type="NCBIfam" id="TIGR00232"/>
    </source>
</evidence>
<dbReference type="GO" id="GO:0046872">
    <property type="term" value="F:metal ion binding"/>
    <property type="evidence" value="ECO:0007669"/>
    <property type="project" value="UniProtKB-KW"/>
</dbReference>
<comment type="catalytic activity">
    <reaction evidence="8 15">
        <text>D-sedoheptulose 7-phosphate + D-glyceraldehyde 3-phosphate = aldehydo-D-ribose 5-phosphate + D-xylulose 5-phosphate</text>
        <dbReference type="Rhea" id="RHEA:10508"/>
        <dbReference type="ChEBI" id="CHEBI:57483"/>
        <dbReference type="ChEBI" id="CHEBI:57737"/>
        <dbReference type="ChEBI" id="CHEBI:58273"/>
        <dbReference type="ChEBI" id="CHEBI:59776"/>
        <dbReference type="EC" id="2.2.1.1"/>
    </reaction>
</comment>
<keyword evidence="15" id="KW-0106">Calcium</keyword>
<dbReference type="PROSITE" id="PS00801">
    <property type="entry name" value="TRANSKETOLASE_1"/>
    <property type="match status" value="1"/>
</dbReference>
<dbReference type="InterPro" id="IPR029061">
    <property type="entry name" value="THDP-binding"/>
</dbReference>
<dbReference type="Gene3D" id="3.40.50.970">
    <property type="match status" value="2"/>
</dbReference>
<dbReference type="InterPro" id="IPR009014">
    <property type="entry name" value="Transketo_C/PFOR_II"/>
</dbReference>